<dbReference type="EMBL" id="FUEG01000016">
    <property type="protein sequence ID" value="SJL12167.1"/>
    <property type="molecule type" value="Genomic_DNA"/>
</dbReference>
<feature type="compositionally biased region" description="Basic and acidic residues" evidence="1">
    <location>
        <begin position="117"/>
        <end position="128"/>
    </location>
</feature>
<feature type="compositionally biased region" description="Pro residues" evidence="1">
    <location>
        <begin position="168"/>
        <end position="182"/>
    </location>
</feature>
<evidence type="ECO:0000256" key="1">
    <source>
        <dbReference type="SAM" id="MobiDB-lite"/>
    </source>
</evidence>
<feature type="compositionally biased region" description="Low complexity" evidence="1">
    <location>
        <begin position="381"/>
        <end position="393"/>
    </location>
</feature>
<organism evidence="2 3">
    <name type="scientific">Armillaria ostoyae</name>
    <name type="common">Armillaria root rot fungus</name>
    <dbReference type="NCBI Taxonomy" id="47428"/>
    <lineage>
        <taxon>Eukaryota</taxon>
        <taxon>Fungi</taxon>
        <taxon>Dikarya</taxon>
        <taxon>Basidiomycota</taxon>
        <taxon>Agaricomycotina</taxon>
        <taxon>Agaricomycetes</taxon>
        <taxon>Agaricomycetidae</taxon>
        <taxon>Agaricales</taxon>
        <taxon>Marasmiineae</taxon>
        <taxon>Physalacriaceae</taxon>
        <taxon>Armillaria</taxon>
    </lineage>
</organism>
<feature type="compositionally biased region" description="Polar residues" evidence="1">
    <location>
        <begin position="133"/>
        <end position="166"/>
    </location>
</feature>
<feature type="compositionally biased region" description="Polar residues" evidence="1">
    <location>
        <begin position="186"/>
        <end position="198"/>
    </location>
</feature>
<feature type="compositionally biased region" description="Low complexity" evidence="1">
    <location>
        <begin position="405"/>
        <end position="414"/>
    </location>
</feature>
<feature type="region of interest" description="Disordered" evidence="1">
    <location>
        <begin position="322"/>
        <end position="364"/>
    </location>
</feature>
<feature type="region of interest" description="Disordered" evidence="1">
    <location>
        <begin position="29"/>
        <end position="214"/>
    </location>
</feature>
<feature type="compositionally biased region" description="Low complexity" evidence="1">
    <location>
        <begin position="333"/>
        <end position="363"/>
    </location>
</feature>
<feature type="region of interest" description="Disordered" evidence="1">
    <location>
        <begin position="279"/>
        <end position="301"/>
    </location>
</feature>
<proteinExistence type="predicted"/>
<protein>
    <submittedName>
        <fullName evidence="2">Uncharacterized protein</fullName>
    </submittedName>
</protein>
<dbReference type="AlphaFoldDB" id="A0A284RTT8"/>
<accession>A0A284RTT8</accession>
<evidence type="ECO:0000313" key="3">
    <source>
        <dbReference type="Proteomes" id="UP000219338"/>
    </source>
</evidence>
<dbReference type="Proteomes" id="UP000219338">
    <property type="component" value="Unassembled WGS sequence"/>
</dbReference>
<dbReference type="OrthoDB" id="3249663at2759"/>
<sequence length="414" mass="45609">MSHYTADPVIVQEYKNSQNRVLGWVAGTEGAEFYSPNAPPTELDEGERMPGSPFSDAWSSVSVPPRLKLRFTDGRPDEPIPNAQRDAAKGRKSSTRHGEKRDDSHRTRSLSGRSRHGQVERLPSHSPEEIQILPSQYTADQVPTHPISHQSRSRSLPRNTFSQTHSDAPPPPIPNPQVPFYPPSMASFQGPQVKFSQPQPVPSRHGSVSHPHKRIPPAIVYAPSGPFHANYQPPVIYNYMPNVGPNGMVYSHSAPVKHQAPHYPPSNATPYPHDDYPVQISREPSHHRAGSAPLRRAPSFAASDESGSTYYVIPTGKQKVHVIRPGDTTVYGSSRSPPSSRSPTSTKSPSSSKSPVSPMYPSPIQKKPFLQRLFSLAPRLSFSSASSGKGSTHTSRRLHRRHSTGTRSQRSSTR</sequence>
<feature type="compositionally biased region" description="Basic residues" evidence="1">
    <location>
        <begin position="394"/>
        <end position="404"/>
    </location>
</feature>
<gene>
    <name evidence="2" type="ORF">ARMOST_15588</name>
</gene>
<dbReference type="OMA" id="CPESHET"/>
<feature type="compositionally biased region" description="Basic and acidic residues" evidence="1">
    <location>
        <begin position="96"/>
        <end position="106"/>
    </location>
</feature>
<feature type="region of interest" description="Disordered" evidence="1">
    <location>
        <begin position="380"/>
        <end position="414"/>
    </location>
</feature>
<evidence type="ECO:0000313" key="2">
    <source>
        <dbReference type="EMBL" id="SJL12167.1"/>
    </source>
</evidence>
<keyword evidence="3" id="KW-1185">Reference proteome</keyword>
<name>A0A284RTT8_ARMOS</name>
<reference evidence="3" key="1">
    <citation type="journal article" date="2017" name="Nat. Ecol. Evol.">
        <title>Genome expansion and lineage-specific genetic innovations in the forest pathogenic fungi Armillaria.</title>
        <authorList>
            <person name="Sipos G."/>
            <person name="Prasanna A.N."/>
            <person name="Walter M.C."/>
            <person name="O'Connor E."/>
            <person name="Balint B."/>
            <person name="Krizsan K."/>
            <person name="Kiss B."/>
            <person name="Hess J."/>
            <person name="Varga T."/>
            <person name="Slot J."/>
            <person name="Riley R."/>
            <person name="Boka B."/>
            <person name="Rigling D."/>
            <person name="Barry K."/>
            <person name="Lee J."/>
            <person name="Mihaltcheva S."/>
            <person name="LaButti K."/>
            <person name="Lipzen A."/>
            <person name="Waldron R."/>
            <person name="Moloney N.M."/>
            <person name="Sperisen C."/>
            <person name="Kredics L."/>
            <person name="Vagvoelgyi C."/>
            <person name="Patrignani A."/>
            <person name="Fitzpatrick D."/>
            <person name="Nagy I."/>
            <person name="Doyle S."/>
            <person name="Anderson J.B."/>
            <person name="Grigoriev I.V."/>
            <person name="Gueldener U."/>
            <person name="Muensterkoetter M."/>
            <person name="Nagy L.G."/>
        </authorList>
    </citation>
    <scope>NUCLEOTIDE SEQUENCE [LARGE SCALE GENOMIC DNA]</scope>
    <source>
        <strain evidence="3">C18/9</strain>
    </source>
</reference>
<dbReference type="STRING" id="47428.A0A284RTT8"/>